<dbReference type="SUPFAM" id="SSF49777">
    <property type="entry name" value="PEBP-like"/>
    <property type="match status" value="1"/>
</dbReference>
<dbReference type="InterPro" id="IPR008914">
    <property type="entry name" value="PEBP"/>
</dbReference>
<gene>
    <name evidence="1" type="ORF">GM676_11680</name>
</gene>
<dbReference type="NCBIfam" id="TIGR00481">
    <property type="entry name" value="YbhB/YbcL family Raf kinase inhibitor-like protein"/>
    <property type="match status" value="1"/>
</dbReference>
<organism evidence="1 2">
    <name type="scientific">Duganella radicis</name>
    <dbReference type="NCBI Taxonomy" id="551988"/>
    <lineage>
        <taxon>Bacteria</taxon>
        <taxon>Pseudomonadati</taxon>
        <taxon>Pseudomonadota</taxon>
        <taxon>Betaproteobacteria</taxon>
        <taxon>Burkholderiales</taxon>
        <taxon>Oxalobacteraceae</taxon>
        <taxon>Telluria group</taxon>
        <taxon>Duganella</taxon>
    </lineage>
</organism>
<keyword evidence="2" id="KW-1185">Reference proteome</keyword>
<reference evidence="1 2" key="1">
    <citation type="submission" date="2019-11" db="EMBL/GenBank/DDBJ databases">
        <title>Type strains purchased from KCTC, JCM and DSMZ.</title>
        <authorList>
            <person name="Lu H."/>
        </authorList>
    </citation>
    <scope>NUCLEOTIDE SEQUENCE [LARGE SCALE GENOMIC DNA]</scope>
    <source>
        <strain evidence="1 2">KCTC 22382</strain>
    </source>
</reference>
<dbReference type="Gene3D" id="3.90.280.10">
    <property type="entry name" value="PEBP-like"/>
    <property type="match status" value="1"/>
</dbReference>
<dbReference type="Proteomes" id="UP000475582">
    <property type="component" value="Unassembled WGS sequence"/>
</dbReference>
<evidence type="ECO:0000313" key="2">
    <source>
        <dbReference type="Proteomes" id="UP000475582"/>
    </source>
</evidence>
<dbReference type="InterPro" id="IPR005247">
    <property type="entry name" value="YbhB_YbcL/LppC-like"/>
</dbReference>
<dbReference type="EMBL" id="WNKY01000010">
    <property type="protein sequence ID" value="MTV38237.1"/>
    <property type="molecule type" value="Genomic_DNA"/>
</dbReference>
<dbReference type="OrthoDB" id="9797506at2"/>
<accession>A0A6L6PI56</accession>
<dbReference type="CDD" id="cd00865">
    <property type="entry name" value="PEBP_bact_arch"/>
    <property type="match status" value="1"/>
</dbReference>
<dbReference type="InterPro" id="IPR036610">
    <property type="entry name" value="PEBP-like_sf"/>
</dbReference>
<protein>
    <submittedName>
        <fullName evidence="1">YbhB/YbcL family Raf kinase inhibitor-like protein</fullName>
    </submittedName>
</protein>
<dbReference type="AlphaFoldDB" id="A0A6L6PI56"/>
<evidence type="ECO:0000313" key="1">
    <source>
        <dbReference type="EMBL" id="MTV38237.1"/>
    </source>
</evidence>
<dbReference type="RefSeq" id="WP_155463740.1">
    <property type="nucleotide sequence ID" value="NZ_WNKY01000010.1"/>
</dbReference>
<dbReference type="Pfam" id="PF01161">
    <property type="entry name" value="PBP"/>
    <property type="match status" value="1"/>
</dbReference>
<proteinExistence type="predicted"/>
<name>A0A6L6PI56_9BURK</name>
<sequence length="139" mass="15229">MNLTSDSFREHGAIPAVRSPQLSWDEVPAGTGSLALVCLDADAPADFFLWCVADIPPMLTWLDEGTGLALRHGLNDYGGFGYHGPRLAPNQTHQYIFRLYALDVVRLELPARFTGGQLLDAIYGHIIDEAQLIGAYTQT</sequence>
<dbReference type="PANTHER" id="PTHR30289">
    <property type="entry name" value="UNCHARACTERIZED PROTEIN YBCL-RELATED"/>
    <property type="match status" value="1"/>
</dbReference>
<comment type="caution">
    <text evidence="1">The sequence shown here is derived from an EMBL/GenBank/DDBJ whole genome shotgun (WGS) entry which is preliminary data.</text>
</comment>
<dbReference type="PANTHER" id="PTHR30289:SF1">
    <property type="entry name" value="PEBP (PHOSPHATIDYLETHANOLAMINE-BINDING PROTEIN) FAMILY PROTEIN"/>
    <property type="match status" value="1"/>
</dbReference>